<protein>
    <submittedName>
        <fullName evidence="2">Uncharacterized protein</fullName>
    </submittedName>
</protein>
<evidence type="ECO:0000313" key="3">
    <source>
        <dbReference type="Proteomes" id="UP000604825"/>
    </source>
</evidence>
<dbReference type="EMBL" id="CAJGYO010000009">
    <property type="protein sequence ID" value="CAD6253610.1"/>
    <property type="molecule type" value="Genomic_DNA"/>
</dbReference>
<proteinExistence type="predicted"/>
<name>A0A811Q3Q6_9POAL</name>
<feature type="region of interest" description="Disordered" evidence="1">
    <location>
        <begin position="1"/>
        <end position="90"/>
    </location>
</feature>
<accession>A0A811Q3Q6</accession>
<reference evidence="2" key="1">
    <citation type="submission" date="2020-10" db="EMBL/GenBank/DDBJ databases">
        <authorList>
            <person name="Han B."/>
            <person name="Lu T."/>
            <person name="Zhao Q."/>
            <person name="Huang X."/>
            <person name="Zhao Y."/>
        </authorList>
    </citation>
    <scope>NUCLEOTIDE SEQUENCE</scope>
</reference>
<evidence type="ECO:0000256" key="1">
    <source>
        <dbReference type="SAM" id="MobiDB-lite"/>
    </source>
</evidence>
<gene>
    <name evidence="2" type="ORF">NCGR_LOCUS37234</name>
</gene>
<dbReference type="Proteomes" id="UP000604825">
    <property type="component" value="Unassembled WGS sequence"/>
</dbReference>
<dbReference type="AlphaFoldDB" id="A0A811Q3Q6"/>
<keyword evidence="3" id="KW-1185">Reference proteome</keyword>
<comment type="caution">
    <text evidence="2">The sequence shown here is derived from an EMBL/GenBank/DDBJ whole genome shotgun (WGS) entry which is preliminary data.</text>
</comment>
<organism evidence="2 3">
    <name type="scientific">Miscanthus lutarioriparius</name>
    <dbReference type="NCBI Taxonomy" id="422564"/>
    <lineage>
        <taxon>Eukaryota</taxon>
        <taxon>Viridiplantae</taxon>
        <taxon>Streptophyta</taxon>
        <taxon>Embryophyta</taxon>
        <taxon>Tracheophyta</taxon>
        <taxon>Spermatophyta</taxon>
        <taxon>Magnoliopsida</taxon>
        <taxon>Liliopsida</taxon>
        <taxon>Poales</taxon>
        <taxon>Poaceae</taxon>
        <taxon>PACMAD clade</taxon>
        <taxon>Panicoideae</taxon>
        <taxon>Andropogonodae</taxon>
        <taxon>Andropogoneae</taxon>
        <taxon>Saccharinae</taxon>
        <taxon>Miscanthus</taxon>
    </lineage>
</organism>
<evidence type="ECO:0000313" key="2">
    <source>
        <dbReference type="EMBL" id="CAD6253610.1"/>
    </source>
</evidence>
<sequence>MAIPPNPYSTDGGAPSPATISSSEPLQPWPAAPLDDNGNGEPLRPGPAAPLFTNGKGDYDISQIQIEGASGGGPRPVSPRLPWSLGGASSGGVRDLHPMATAASSPVRDLVAPFSLAAAPNCSANGGQIGSNTFSVKLPRLSVSDWMPIMVNLVTRMLMCSRPPRAGIISRYRPASKKHKLTIKTTKKRTLGSSLSAALGIPSSAEIVQLSSSAINSKFYKHNTAWPTDPLNKICSIKEIPVGKKS</sequence>